<reference evidence="1 2" key="1">
    <citation type="submission" date="2018-05" db="EMBL/GenBank/DDBJ databases">
        <title>Genomic Encyclopedia of Type Strains, Phase IV (KMG-IV): sequencing the most valuable type-strain genomes for metagenomic binning, comparative biology and taxonomic classification.</title>
        <authorList>
            <person name="Goeker M."/>
        </authorList>
    </citation>
    <scope>NUCLEOTIDE SEQUENCE [LARGE SCALE GENOMIC DNA]</scope>
    <source>
        <strain evidence="1 2">DSM 103371</strain>
    </source>
</reference>
<evidence type="ECO:0000313" key="1">
    <source>
        <dbReference type="EMBL" id="PWK58786.1"/>
    </source>
</evidence>
<protein>
    <submittedName>
        <fullName evidence="1">Uncharacterized protein</fullName>
    </submittedName>
</protein>
<proteinExistence type="predicted"/>
<name>A0A316GFR3_9RHOB</name>
<dbReference type="EMBL" id="QGGV01000001">
    <property type="protein sequence ID" value="PWK58786.1"/>
    <property type="molecule type" value="Genomic_DNA"/>
</dbReference>
<comment type="caution">
    <text evidence="1">The sequence shown here is derived from an EMBL/GenBank/DDBJ whole genome shotgun (WGS) entry which is preliminary data.</text>
</comment>
<keyword evidence="2" id="KW-1185">Reference proteome</keyword>
<accession>A0A316GFR3</accession>
<evidence type="ECO:0000313" key="2">
    <source>
        <dbReference type="Proteomes" id="UP000245390"/>
    </source>
</evidence>
<dbReference type="Proteomes" id="UP000245390">
    <property type="component" value="Unassembled WGS sequence"/>
</dbReference>
<organism evidence="1 2">
    <name type="scientific">Silicimonas algicola</name>
    <dbReference type="NCBI Taxonomy" id="1826607"/>
    <lineage>
        <taxon>Bacteria</taxon>
        <taxon>Pseudomonadati</taxon>
        <taxon>Pseudomonadota</taxon>
        <taxon>Alphaproteobacteria</taxon>
        <taxon>Rhodobacterales</taxon>
        <taxon>Paracoccaceae</taxon>
    </lineage>
</organism>
<gene>
    <name evidence="1" type="ORF">C8D95_101602</name>
</gene>
<dbReference type="AlphaFoldDB" id="A0A316GFR3"/>
<sequence>MNTLPRHISSRAEYLLRLSDWRYLTAVSTATLERYGAKPIG</sequence>